<dbReference type="PROSITE" id="PS00107">
    <property type="entry name" value="PROTEIN_KINASE_ATP"/>
    <property type="match status" value="1"/>
</dbReference>
<dbReference type="GO" id="GO:0004674">
    <property type="term" value="F:protein serine/threonine kinase activity"/>
    <property type="evidence" value="ECO:0007669"/>
    <property type="project" value="UniProtKB-KW"/>
</dbReference>
<sequence length="748" mass="84630">MDIERLAGTQLGNYEIESLLGQGGMGVVYKARQVNLDRPVALKILPPTLSSDASFVKRFKREARAVAKLSHSNIIQIFDIAEEEGVHFFSMEYVEGKTLDKVLEEKGKLEPNEAVRIIFQAALALEHAHRNNIIHRDVKPSNIILDNHGNVKVMDFGLARAADDRSKVTQSGTLIGTLGYMSPEQCRGEDLDFRTDIYSLGVVLYEMLTGKAPFDAPNEVALIHRIISEDPTNLREFRADIPEALNAIVSRAMEKDRKARYRNMTEFIENMRKLPISSSPEQQIEEESSPSIVVLPFVDMSPSRDQEYFCDGMAEALINALTQIKDLKVVARTSAFSFKGQNLDIRDIGKRLNVATVLEGSIQKAGNRLRITGQLINVSDGYHLWSEKYDRDMDDIFAIQDEISEAIVSKLKPTLLRSEKAKLGARQTVAIETYDLYLKGRYFQYKATGESLKKAIDYFEQALAIDPHYAQAYAGLADAHLVLPIYSSSRPQETYQKGRRAAIRALEIDNTLAEAHTSMGFVKYAYDWDWRGGEEELKQAIELNPGYAMAHYHYAHYLLRVNRFDEAIAEMEKAQKLDPLSLEINRELGTILIWAGQFDRAIEVLRKTVEMDPNHPYTHLLLGWAYSAKSMNEEALREFEREREVLGVWNAAAECSIANWHALVGKRDKALDILNTFLMRSKTEYVPPTFIGLLYLTLGDIDRGFEWLDKACDGGDVWLLYIQGIPDTAPLLSDPRFSAILRKMGLES</sequence>
<dbReference type="InterPro" id="IPR019734">
    <property type="entry name" value="TPR_rpt"/>
</dbReference>
<evidence type="ECO:0000256" key="1">
    <source>
        <dbReference type="ARBA" id="ARBA00012513"/>
    </source>
</evidence>
<evidence type="ECO:0000256" key="6">
    <source>
        <dbReference type="ARBA" id="ARBA00022840"/>
    </source>
</evidence>
<evidence type="ECO:0000256" key="5">
    <source>
        <dbReference type="ARBA" id="ARBA00022777"/>
    </source>
</evidence>
<evidence type="ECO:0000313" key="10">
    <source>
        <dbReference type="EMBL" id="RJP70606.1"/>
    </source>
</evidence>
<feature type="repeat" description="TPR" evidence="7">
    <location>
        <begin position="548"/>
        <end position="581"/>
    </location>
</feature>
<dbReference type="SUPFAM" id="SSF48452">
    <property type="entry name" value="TPR-like"/>
    <property type="match status" value="2"/>
</dbReference>
<evidence type="ECO:0000256" key="8">
    <source>
        <dbReference type="PROSITE-ProRule" id="PRU10141"/>
    </source>
</evidence>
<dbReference type="Gene3D" id="1.10.510.10">
    <property type="entry name" value="Transferase(Phosphotransferase) domain 1"/>
    <property type="match status" value="1"/>
</dbReference>
<evidence type="ECO:0000256" key="7">
    <source>
        <dbReference type="PROSITE-ProRule" id="PRU00339"/>
    </source>
</evidence>
<dbReference type="Gene3D" id="3.30.200.20">
    <property type="entry name" value="Phosphorylase Kinase, domain 1"/>
    <property type="match status" value="1"/>
</dbReference>
<evidence type="ECO:0000256" key="3">
    <source>
        <dbReference type="ARBA" id="ARBA00022679"/>
    </source>
</evidence>
<feature type="domain" description="Protein kinase" evidence="9">
    <location>
        <begin position="14"/>
        <end position="274"/>
    </location>
</feature>
<keyword evidence="4 8" id="KW-0547">Nucleotide-binding</keyword>
<dbReference type="PANTHER" id="PTHR43289:SF6">
    <property type="entry name" value="SERINE_THREONINE-PROTEIN KINASE NEKL-3"/>
    <property type="match status" value="1"/>
</dbReference>
<name>A0A419EZ28_9BACT</name>
<keyword evidence="6 8" id="KW-0067">ATP-binding</keyword>
<dbReference type="Proteomes" id="UP000285961">
    <property type="component" value="Unassembled WGS sequence"/>
</dbReference>
<dbReference type="Pfam" id="PF00069">
    <property type="entry name" value="Pkinase"/>
    <property type="match status" value="1"/>
</dbReference>
<dbReference type="CDD" id="cd14014">
    <property type="entry name" value="STKc_PknB_like"/>
    <property type="match status" value="1"/>
</dbReference>
<dbReference type="Gene3D" id="1.25.40.10">
    <property type="entry name" value="Tetratricopeptide repeat domain"/>
    <property type="match status" value="1"/>
</dbReference>
<keyword evidence="7" id="KW-0802">TPR repeat</keyword>
<dbReference type="InterPro" id="IPR011009">
    <property type="entry name" value="Kinase-like_dom_sf"/>
</dbReference>
<keyword evidence="3" id="KW-0808">Transferase</keyword>
<dbReference type="PANTHER" id="PTHR43289">
    <property type="entry name" value="MITOGEN-ACTIVATED PROTEIN KINASE KINASE KINASE 20-RELATED"/>
    <property type="match status" value="1"/>
</dbReference>
<dbReference type="EMBL" id="QZKI01000067">
    <property type="protein sequence ID" value="RJP70606.1"/>
    <property type="molecule type" value="Genomic_DNA"/>
</dbReference>
<dbReference type="PROSITE" id="PS50005">
    <property type="entry name" value="TPR"/>
    <property type="match status" value="2"/>
</dbReference>
<dbReference type="SMART" id="SM00220">
    <property type="entry name" value="S_TKc"/>
    <property type="match status" value="1"/>
</dbReference>
<evidence type="ECO:0000256" key="2">
    <source>
        <dbReference type="ARBA" id="ARBA00022527"/>
    </source>
</evidence>
<dbReference type="Gene3D" id="3.40.50.10070">
    <property type="entry name" value="TolB, N-terminal domain"/>
    <property type="match status" value="1"/>
</dbReference>
<feature type="repeat" description="TPR" evidence="7">
    <location>
        <begin position="582"/>
        <end position="615"/>
    </location>
</feature>
<reference evidence="10 11" key="1">
    <citation type="journal article" date="2017" name="ISME J.">
        <title>Energy and carbon metabolisms in a deep terrestrial subsurface fluid microbial community.</title>
        <authorList>
            <person name="Momper L."/>
            <person name="Jungbluth S.P."/>
            <person name="Lee M.D."/>
            <person name="Amend J.P."/>
        </authorList>
    </citation>
    <scope>NUCLEOTIDE SEQUENCE [LARGE SCALE GENOMIC DNA]</scope>
    <source>
        <strain evidence="10">SURF_17</strain>
    </source>
</reference>
<keyword evidence="2" id="KW-0723">Serine/threonine-protein kinase</keyword>
<dbReference type="FunFam" id="1.10.510.10:FF:000021">
    <property type="entry name" value="Serine/threonine protein kinase"/>
    <property type="match status" value="1"/>
</dbReference>
<dbReference type="InterPro" id="IPR008271">
    <property type="entry name" value="Ser/Thr_kinase_AS"/>
</dbReference>
<dbReference type="InterPro" id="IPR017441">
    <property type="entry name" value="Protein_kinase_ATP_BS"/>
</dbReference>
<organism evidence="10 11">
    <name type="scientific">Candidatus Abyssobacteria bacterium SURF_17</name>
    <dbReference type="NCBI Taxonomy" id="2093361"/>
    <lineage>
        <taxon>Bacteria</taxon>
        <taxon>Pseudomonadati</taxon>
        <taxon>Candidatus Hydrogenedentota</taxon>
        <taxon>Candidatus Abyssobacteria</taxon>
    </lineage>
</organism>
<dbReference type="AlphaFoldDB" id="A0A419EZ28"/>
<feature type="binding site" evidence="8">
    <location>
        <position position="43"/>
    </location>
    <ligand>
        <name>ATP</name>
        <dbReference type="ChEBI" id="CHEBI:30616"/>
    </ligand>
</feature>
<gene>
    <name evidence="10" type="ORF">C4532_09095</name>
</gene>
<dbReference type="InterPro" id="IPR011990">
    <property type="entry name" value="TPR-like_helical_dom_sf"/>
</dbReference>
<dbReference type="SUPFAM" id="SSF56112">
    <property type="entry name" value="Protein kinase-like (PK-like)"/>
    <property type="match status" value="1"/>
</dbReference>
<accession>A0A419EZ28</accession>
<evidence type="ECO:0000256" key="4">
    <source>
        <dbReference type="ARBA" id="ARBA00022741"/>
    </source>
</evidence>
<evidence type="ECO:0000313" key="11">
    <source>
        <dbReference type="Proteomes" id="UP000285961"/>
    </source>
</evidence>
<dbReference type="EC" id="2.7.11.1" evidence="1"/>
<dbReference type="PROSITE" id="PS50011">
    <property type="entry name" value="PROTEIN_KINASE_DOM"/>
    <property type="match status" value="1"/>
</dbReference>
<comment type="caution">
    <text evidence="10">The sequence shown here is derived from an EMBL/GenBank/DDBJ whole genome shotgun (WGS) entry which is preliminary data.</text>
</comment>
<dbReference type="InterPro" id="IPR000719">
    <property type="entry name" value="Prot_kinase_dom"/>
</dbReference>
<dbReference type="GO" id="GO:0005524">
    <property type="term" value="F:ATP binding"/>
    <property type="evidence" value="ECO:0007669"/>
    <property type="project" value="UniProtKB-UniRule"/>
</dbReference>
<dbReference type="PROSITE" id="PS00108">
    <property type="entry name" value="PROTEIN_KINASE_ST"/>
    <property type="match status" value="1"/>
</dbReference>
<dbReference type="SMART" id="SM00028">
    <property type="entry name" value="TPR"/>
    <property type="match status" value="3"/>
</dbReference>
<dbReference type="Pfam" id="PF13432">
    <property type="entry name" value="TPR_16"/>
    <property type="match status" value="2"/>
</dbReference>
<keyword evidence="5" id="KW-0418">Kinase</keyword>
<protein>
    <recommendedName>
        <fullName evidence="1">non-specific serine/threonine protein kinase</fullName>
        <ecNumber evidence="1">2.7.11.1</ecNumber>
    </recommendedName>
</protein>
<evidence type="ECO:0000259" key="9">
    <source>
        <dbReference type="PROSITE" id="PS50011"/>
    </source>
</evidence>
<proteinExistence type="predicted"/>